<dbReference type="GO" id="GO:0003735">
    <property type="term" value="F:structural constituent of ribosome"/>
    <property type="evidence" value="ECO:0007669"/>
    <property type="project" value="InterPro"/>
</dbReference>
<keyword evidence="6" id="KW-0804">Transcription</keyword>
<dbReference type="FunFam" id="1.10.30.10:FF:000075">
    <property type="entry name" value="Capicua transcriptional repressor a"/>
    <property type="match status" value="1"/>
</dbReference>
<keyword evidence="3 10" id="KW-0689">Ribosomal protein</keyword>
<evidence type="ECO:0000256" key="5">
    <source>
        <dbReference type="ARBA" id="ARBA00023125"/>
    </source>
</evidence>
<dbReference type="InterPro" id="IPR005716">
    <property type="entry name" value="Ribosomal_uS7_euk/arc"/>
</dbReference>
<dbReference type="InterPro" id="IPR032147">
    <property type="entry name" value="Cic_dom"/>
</dbReference>
<comment type="similarity">
    <text evidence="1 10">Belongs to the universal ribosomal protein uS7 family.</text>
</comment>
<dbReference type="SMART" id="SM00398">
    <property type="entry name" value="HMG"/>
    <property type="match status" value="1"/>
</dbReference>
<dbReference type="InterPro" id="IPR058607">
    <property type="entry name" value="HMG-box_Cic-like"/>
</dbReference>
<gene>
    <name evidence="13" type="ORF">M513_06027</name>
</gene>
<dbReference type="InterPro" id="IPR009071">
    <property type="entry name" value="HMG_box_dom"/>
</dbReference>
<keyword evidence="4" id="KW-0805">Transcription regulation</keyword>
<feature type="region of interest" description="Disordered" evidence="11">
    <location>
        <begin position="560"/>
        <end position="657"/>
    </location>
</feature>
<feature type="region of interest" description="Disordered" evidence="11">
    <location>
        <begin position="290"/>
        <end position="376"/>
    </location>
</feature>
<feature type="domain" description="HMG box" evidence="12">
    <location>
        <begin position="689"/>
        <end position="757"/>
    </location>
</feature>
<dbReference type="GO" id="GO:0015935">
    <property type="term" value="C:small ribosomal subunit"/>
    <property type="evidence" value="ECO:0007669"/>
    <property type="project" value="InterPro"/>
</dbReference>
<feature type="region of interest" description="Disordered" evidence="11">
    <location>
        <begin position="1359"/>
        <end position="1383"/>
    </location>
</feature>
<dbReference type="SUPFAM" id="SSF47095">
    <property type="entry name" value="HMG-box"/>
    <property type="match status" value="1"/>
</dbReference>
<evidence type="ECO:0000256" key="11">
    <source>
        <dbReference type="SAM" id="MobiDB-lite"/>
    </source>
</evidence>
<protein>
    <recommendedName>
        <fullName evidence="12">HMG box domain-containing protein</fullName>
    </recommendedName>
</protein>
<dbReference type="Pfam" id="PF25981">
    <property type="entry name" value="HTH_Cic_C"/>
    <property type="match status" value="2"/>
</dbReference>
<dbReference type="InterPro" id="IPR020606">
    <property type="entry name" value="Ribosomal_uS7_CS"/>
</dbReference>
<sequence>MPRNTSKEVRSTLVVDDDDDQLDVVKRPRPQRIPATSGFCNPHALLHKLEVELRSAKSSSSESLRDDDCIVHQNDVASHSLSLQDWKGTRVLAKPPDRDDYFCGCIKAVRSNNTLVVEFDEAAGAETLVVYHDVLGSCPFEVVADQAPVPDLVKIGMVVCARRNADQPNFELAQVVGVSMMPVSFQLKFMPNTAPRHAASVRACVPESDVVFIWVSRANIRLLRPPWFEELSCETQQRSKMPVNFSPFLHTGGLPGQHLAINACGSSSFVNNISPSPDCEVDFPMTCQPEGAQRRTSCEDQEEGSRRSSCDCASHEENNSDNSGYGNVSPQSPASPDGNFLHASTAATPASTDSQSTGGERCDGAEATGPGGVDNSLLAFKKKHQKGDVMLTPGGIRKKFNGKQWRRLCSKEGCNKESQRRGYCSRHLSLNGKAYSLDACCHNASNMLLLSSTDFSFKDNNGTSVDPIEARLSTAAVLDARFESSDDVGHQKPFELAMRNRVDGMAPMTPSAADVLQARGYRAASIQQSLNGDKRGFYLRSPVGVQDLACQREGLLSMETDLTGHPNGASSMNCQAQSGQVNRRDSGSAQVRRTKTKHESLSQIALSPGYEEPSTSVYSTSAQQAGSYEEDEDDDDVFNPTAAEMDQTSLDGDSARSLGKRRAHSLGALPKELSDIKSPKKGVRSKEHIRRPMNAFMIFSKRHRPLVHQRHPNQDNRTVSKILGEWWYALGPEQKHEYHNLACQVKEAHFKAHPNWKWCSKEKKHVLKKSEGDNDESSSTFCFDPSGSAESTTERDIDPVNVDGPTGYSSEEKTDLFHGCSANAETQGTGRISPSKVSGTSCKVRSYLDASMSTVGGMQPDPAIHHAVESVALRQPSAKLSASAFYSQLQSMSSAFPIGPHMLQSLDLSRFGMLAHSDSAAADATLGSDLLHSPILMHSSSVNFPYPVSTYASLPRQLSQTLQAGASPGGLAFISEPASAGLLPAVRSLNQPVLFSPVGLDMLQRNATRFDLNPSSACVPPQGPLLSPLVTTSEGELKYLPAFLSPRATSSYGNPLPGSAFSAKSSRFMPVNAETGPDGKQPSKAPIVAMKAEVSSPNFERPQIGTQHGKRAAGVDALLPVGESDSRKPCEQSSFDSASSPAAAVGGSSSDSIVKCSANTTGMSTALSATCSNGQSVESTQPSPVRFVLAPTPAQLGIAPGQTKRGSTANKDKQMASADNEVTQCSTSTSPQEKSCNAEQPCKGDSAECPKAVFKRQDSNMDRVLSVVNFGEKFAQLPEFDPDEREGASVPSTPLQIVKTYFDKQKQSGAGPSSESDQTAQTSPSMSKSAPKTPNRRTGNFFFGANFSLDTLVDPALRRSENNESESPSLCSPMTPLDGWNRSNSRKLLDERRRLVMELFEKEGMFPSAQATSQFQMIHSEVFPAKQILQLKIREVRQKVMASVQSPATPSLEMAFYDATMDTGEQQVFPASELLNIKLFGKWPLDTVDINDISLNDYIAVKEKHAKYLPHSAGRYQTKRFRKAQCPIVERLVCSLMMHGRNNGKKLLAMRIVRHAFEIIHLHTGENNESESPSLCSPMTPLDGWNRSNSRKLLDERRRLVMELFEKEGMFPSAQATSQFQMIHSEVFPAKQILQLKIREVRQKVMASVQSPATPSLGGTCPAPATPATPLATPVSVSEASPTSDRCFTPPSPNDSLPSEKFAITASQGPPANPVQVLVNAIINSGPREDSTRIGRAGTVRRQAVDVSPLRRVNQAIWLLCTGARESAFRNIKTIAECLADELINAAKGSSNSYAIKKKDELERVAKSNR</sequence>
<dbReference type="PROSITE" id="PS50118">
    <property type="entry name" value="HMG_BOX_2"/>
    <property type="match status" value="1"/>
</dbReference>
<name>A0A085M7B7_9BILA</name>
<dbReference type="SUPFAM" id="SSF47973">
    <property type="entry name" value="Ribosomal protein S7"/>
    <property type="match status" value="2"/>
</dbReference>
<evidence type="ECO:0000259" key="12">
    <source>
        <dbReference type="PROSITE" id="PS50118"/>
    </source>
</evidence>
<dbReference type="Gene3D" id="1.10.455.10">
    <property type="entry name" value="Ribosomal protein S7 domain"/>
    <property type="match status" value="2"/>
</dbReference>
<evidence type="ECO:0000256" key="3">
    <source>
        <dbReference type="ARBA" id="ARBA00022980"/>
    </source>
</evidence>
<keyword evidence="5 9" id="KW-0238">DNA-binding</keyword>
<reference evidence="13 14" key="1">
    <citation type="journal article" date="2014" name="Nat. Genet.">
        <title>Genome and transcriptome of the porcine whipworm Trichuris suis.</title>
        <authorList>
            <person name="Jex A.R."/>
            <person name="Nejsum P."/>
            <person name="Schwarz E.M."/>
            <person name="Hu L."/>
            <person name="Young N.D."/>
            <person name="Hall R.S."/>
            <person name="Korhonen P.K."/>
            <person name="Liao S."/>
            <person name="Thamsborg S."/>
            <person name="Xia J."/>
            <person name="Xu P."/>
            <person name="Wang S."/>
            <person name="Scheerlinck J.P."/>
            <person name="Hofmann A."/>
            <person name="Sternberg P.W."/>
            <person name="Wang J."/>
            <person name="Gasser R.B."/>
        </authorList>
    </citation>
    <scope>NUCLEOTIDE SEQUENCE [LARGE SCALE GENOMIC DNA]</scope>
    <source>
        <strain evidence="13">DCEP-RM93M</strain>
    </source>
</reference>
<evidence type="ECO:0000256" key="4">
    <source>
        <dbReference type="ARBA" id="ARBA00023015"/>
    </source>
</evidence>
<organism evidence="13 14">
    <name type="scientific">Trichuris suis</name>
    <name type="common">pig whipworm</name>
    <dbReference type="NCBI Taxonomy" id="68888"/>
    <lineage>
        <taxon>Eukaryota</taxon>
        <taxon>Metazoa</taxon>
        <taxon>Ecdysozoa</taxon>
        <taxon>Nematoda</taxon>
        <taxon>Enoplea</taxon>
        <taxon>Dorylaimia</taxon>
        <taxon>Trichinellida</taxon>
        <taxon>Trichuridae</taxon>
        <taxon>Trichuris</taxon>
    </lineage>
</organism>
<keyword evidence="14" id="KW-1185">Reference proteome</keyword>
<feature type="compositionally biased region" description="Acidic residues" evidence="11">
    <location>
        <begin position="628"/>
        <end position="637"/>
    </location>
</feature>
<feature type="region of interest" description="Disordered" evidence="11">
    <location>
        <begin position="1650"/>
        <end position="1695"/>
    </location>
</feature>
<dbReference type="PROSITE" id="PS00052">
    <property type="entry name" value="RIBOSOMAL_S7"/>
    <property type="match status" value="1"/>
</dbReference>
<feature type="DNA-binding region" description="HMG box" evidence="9">
    <location>
        <begin position="689"/>
        <end position="757"/>
    </location>
</feature>
<dbReference type="GO" id="GO:0003723">
    <property type="term" value="F:RNA binding"/>
    <property type="evidence" value="ECO:0007669"/>
    <property type="project" value="InterPro"/>
</dbReference>
<proteinExistence type="inferred from homology"/>
<dbReference type="InterPro" id="IPR052412">
    <property type="entry name" value="CC-Dev_Transcription_Reg"/>
</dbReference>
<feature type="compositionally biased region" description="Polar residues" evidence="11">
    <location>
        <begin position="1220"/>
        <end position="1238"/>
    </location>
</feature>
<dbReference type="InterPro" id="IPR036910">
    <property type="entry name" value="HMG_box_dom_sf"/>
</dbReference>
<evidence type="ECO:0000256" key="2">
    <source>
        <dbReference type="ARBA" id="ARBA00022553"/>
    </source>
</evidence>
<dbReference type="Gene3D" id="1.10.30.10">
    <property type="entry name" value="High mobility group box domain"/>
    <property type="match status" value="1"/>
</dbReference>
<dbReference type="InterPro" id="IPR058606">
    <property type="entry name" value="HTH_Cic_C"/>
</dbReference>
<accession>A0A085M7B7</accession>
<feature type="compositionally biased region" description="Polar residues" evidence="11">
    <location>
        <begin position="1675"/>
        <end position="1686"/>
    </location>
</feature>
<dbReference type="GO" id="GO:0000981">
    <property type="term" value="F:DNA-binding transcription factor activity, RNA polymerase II-specific"/>
    <property type="evidence" value="ECO:0007669"/>
    <property type="project" value="TreeGrafter"/>
</dbReference>
<evidence type="ECO:0000256" key="9">
    <source>
        <dbReference type="PROSITE-ProRule" id="PRU00267"/>
    </source>
</evidence>
<evidence type="ECO:0000256" key="7">
    <source>
        <dbReference type="ARBA" id="ARBA00023242"/>
    </source>
</evidence>
<evidence type="ECO:0000313" key="13">
    <source>
        <dbReference type="EMBL" id="KFD53113.1"/>
    </source>
</evidence>
<feature type="compositionally biased region" description="Low complexity" evidence="11">
    <location>
        <begin position="1660"/>
        <end position="1674"/>
    </location>
</feature>
<evidence type="ECO:0000256" key="6">
    <source>
        <dbReference type="ARBA" id="ARBA00023163"/>
    </source>
</evidence>
<evidence type="ECO:0000313" key="14">
    <source>
        <dbReference type="Proteomes" id="UP000030764"/>
    </source>
</evidence>
<dbReference type="FunFam" id="1.10.455.10:FF:000007">
    <property type="entry name" value="Ribosomal protein"/>
    <property type="match status" value="1"/>
</dbReference>
<dbReference type="CDD" id="cd21990">
    <property type="entry name" value="HMG-box_CIC-like"/>
    <property type="match status" value="1"/>
</dbReference>
<dbReference type="PANTHER" id="PTHR13059">
    <property type="entry name" value="HMG-BOX TRANSCRIPTION FACTOR BBX"/>
    <property type="match status" value="1"/>
</dbReference>
<keyword evidence="2" id="KW-0597">Phosphoprotein</keyword>
<dbReference type="InterPro" id="IPR023798">
    <property type="entry name" value="Ribosomal_uS7_dom"/>
</dbReference>
<feature type="compositionally biased region" description="Low complexity" evidence="11">
    <location>
        <begin position="343"/>
        <end position="357"/>
    </location>
</feature>
<evidence type="ECO:0000256" key="8">
    <source>
        <dbReference type="ARBA" id="ARBA00023274"/>
    </source>
</evidence>
<dbReference type="EMBL" id="KL363220">
    <property type="protein sequence ID" value="KFD53113.1"/>
    <property type="molecule type" value="Genomic_DNA"/>
</dbReference>
<feature type="region of interest" description="Disordered" evidence="11">
    <location>
        <begin position="1304"/>
        <end position="1337"/>
    </location>
</feature>
<dbReference type="InterPro" id="IPR036823">
    <property type="entry name" value="Ribosomal_uS7_dom_sf"/>
</dbReference>
<feature type="compositionally biased region" description="Polar residues" evidence="11">
    <location>
        <begin position="320"/>
        <end position="334"/>
    </location>
</feature>
<dbReference type="GO" id="GO:0006412">
    <property type="term" value="P:translation"/>
    <property type="evidence" value="ECO:0007669"/>
    <property type="project" value="InterPro"/>
</dbReference>
<dbReference type="GO" id="GO:0005634">
    <property type="term" value="C:nucleus"/>
    <property type="evidence" value="ECO:0007669"/>
    <property type="project" value="UniProtKB-UniRule"/>
</dbReference>
<feature type="compositionally biased region" description="Polar residues" evidence="11">
    <location>
        <begin position="568"/>
        <end position="591"/>
    </location>
</feature>
<feature type="compositionally biased region" description="Polar residues" evidence="11">
    <location>
        <begin position="613"/>
        <end position="626"/>
    </location>
</feature>
<dbReference type="Proteomes" id="UP000030764">
    <property type="component" value="Unassembled WGS sequence"/>
</dbReference>
<keyword evidence="7 9" id="KW-0539">Nucleus</keyword>
<dbReference type="Pfam" id="PF00177">
    <property type="entry name" value="Ribosomal_S7"/>
    <property type="match status" value="2"/>
</dbReference>
<dbReference type="Pfam" id="PF16090">
    <property type="entry name" value="DUF4819"/>
    <property type="match status" value="1"/>
</dbReference>
<feature type="compositionally biased region" description="Basic and acidic residues" evidence="11">
    <location>
        <begin position="292"/>
        <end position="318"/>
    </location>
</feature>
<evidence type="ECO:0000256" key="1">
    <source>
        <dbReference type="ARBA" id="ARBA00007151"/>
    </source>
</evidence>
<keyword evidence="8 10" id="KW-0687">Ribonucleoprotein</keyword>
<dbReference type="CDD" id="cd14867">
    <property type="entry name" value="uS7_Eukaryote"/>
    <property type="match status" value="1"/>
</dbReference>
<feature type="region of interest" description="Disordered" evidence="11">
    <location>
        <begin position="1196"/>
        <end position="1246"/>
    </location>
</feature>
<feature type="compositionally biased region" description="Polar residues" evidence="11">
    <location>
        <begin position="1307"/>
        <end position="1337"/>
    </location>
</feature>
<feature type="compositionally biased region" description="Low complexity" evidence="11">
    <location>
        <begin position="1133"/>
        <end position="1150"/>
    </location>
</feature>
<dbReference type="PANTHER" id="PTHR13059:SF13">
    <property type="entry name" value="PROTEIN CAPICUA HOMOLOG"/>
    <property type="match status" value="1"/>
</dbReference>
<dbReference type="Pfam" id="PF00505">
    <property type="entry name" value="HMG_box"/>
    <property type="match status" value="1"/>
</dbReference>
<feature type="region of interest" description="Disordered" evidence="11">
    <location>
        <begin position="1121"/>
        <end position="1150"/>
    </location>
</feature>
<dbReference type="GO" id="GO:0000977">
    <property type="term" value="F:RNA polymerase II transcription regulatory region sequence-specific DNA binding"/>
    <property type="evidence" value="ECO:0007669"/>
    <property type="project" value="TreeGrafter"/>
</dbReference>
<feature type="region of interest" description="Disordered" evidence="11">
    <location>
        <begin position="770"/>
        <end position="808"/>
    </location>
</feature>
<evidence type="ECO:0000256" key="10">
    <source>
        <dbReference type="RuleBase" id="RU003619"/>
    </source>
</evidence>